<dbReference type="PANTHER" id="PTHR46523">
    <property type="entry name" value="DCTP PYROPHOSPHATASE 1"/>
    <property type="match status" value="1"/>
</dbReference>
<dbReference type="SUPFAM" id="SSF101386">
    <property type="entry name" value="all-alpha NTP pyrophosphatases"/>
    <property type="match status" value="1"/>
</dbReference>
<sequence length="128" mass="14257">MEHTTARPSDMLSAESDSISALTEVINGFRDEREWRQFHNAKDLALSISLEAAELLEVFQWKTSEDAVSAHREELLEELSDVVIYCLQLASDLEANLGEAIVAKLAKNGEKYPVDKAKGTSKKYTEIG</sequence>
<dbReference type="PANTHER" id="PTHR46523:SF1">
    <property type="entry name" value="DCTP PYROPHOSPHATASE 1"/>
    <property type="match status" value="1"/>
</dbReference>
<dbReference type="RefSeq" id="WP_218670729.1">
    <property type="nucleotide sequence ID" value="NZ_CP007519.1"/>
</dbReference>
<dbReference type="Gene3D" id="1.10.287.1080">
    <property type="entry name" value="MazG-like"/>
    <property type="match status" value="1"/>
</dbReference>
<organism evidence="1 2">
    <name type="scientific">Trueperella pyogenes</name>
    <dbReference type="NCBI Taxonomy" id="1661"/>
    <lineage>
        <taxon>Bacteria</taxon>
        <taxon>Bacillati</taxon>
        <taxon>Actinomycetota</taxon>
        <taxon>Actinomycetes</taxon>
        <taxon>Actinomycetales</taxon>
        <taxon>Actinomycetaceae</taxon>
        <taxon>Trueperella</taxon>
    </lineage>
</organism>
<dbReference type="Proteomes" id="UP001555100">
    <property type="component" value="Unassembled WGS sequence"/>
</dbReference>
<protein>
    <submittedName>
        <fullName evidence="1">Nucleotide pyrophosphohydrolase</fullName>
    </submittedName>
</protein>
<reference evidence="1 2" key="1">
    <citation type="submission" date="2024-01" db="EMBL/GenBank/DDBJ databases">
        <title>Genomic analysis and antimicrobial resistance profiles of Trueperella pyogenes isolated from domestic and wild animals.</title>
        <authorList>
            <person name="Magossi G."/>
            <person name="Gzyl K.E."/>
            <person name="Holman D.B."/>
            <person name="Amat S."/>
        </authorList>
    </citation>
    <scope>NUCLEOTIDE SEQUENCE [LARGE SCALE GENOMIC DNA]</scope>
    <source>
        <strain evidence="1 2">1494</strain>
    </source>
</reference>
<gene>
    <name evidence="1" type="ORF">V3M73_10390</name>
</gene>
<name>A0ABV3NDX6_9ACTO</name>
<keyword evidence="2" id="KW-1185">Reference proteome</keyword>
<dbReference type="EMBL" id="JBAGNM010000024">
    <property type="protein sequence ID" value="MEW6955424.1"/>
    <property type="molecule type" value="Genomic_DNA"/>
</dbReference>
<evidence type="ECO:0000313" key="1">
    <source>
        <dbReference type="EMBL" id="MEW6955424.1"/>
    </source>
</evidence>
<dbReference type="PIRSF" id="PIRSF029826">
    <property type="entry name" value="UCP029826_pph"/>
    <property type="match status" value="1"/>
</dbReference>
<evidence type="ECO:0000313" key="2">
    <source>
        <dbReference type="Proteomes" id="UP001555100"/>
    </source>
</evidence>
<dbReference type="CDD" id="cd11537">
    <property type="entry name" value="NTP-PPase_RS21-C6_like"/>
    <property type="match status" value="1"/>
</dbReference>
<dbReference type="Pfam" id="PF12643">
    <property type="entry name" value="MazG-like"/>
    <property type="match status" value="1"/>
</dbReference>
<dbReference type="InterPro" id="IPR025984">
    <property type="entry name" value="DCTPP"/>
</dbReference>
<accession>A0ABV3NDX6</accession>
<comment type="caution">
    <text evidence="1">The sequence shown here is derived from an EMBL/GenBank/DDBJ whole genome shotgun (WGS) entry which is preliminary data.</text>
</comment>
<dbReference type="InterPro" id="IPR052555">
    <property type="entry name" value="dCTP_Pyrophosphatase"/>
</dbReference>
<proteinExistence type="predicted"/>